<organism evidence="2">
    <name type="scientific">bioreactor metagenome</name>
    <dbReference type="NCBI Taxonomy" id="1076179"/>
    <lineage>
        <taxon>unclassified sequences</taxon>
        <taxon>metagenomes</taxon>
        <taxon>ecological metagenomes</taxon>
    </lineage>
</organism>
<feature type="domain" description="ABC transporter" evidence="1">
    <location>
        <begin position="18"/>
        <end position="105"/>
    </location>
</feature>
<dbReference type="PANTHER" id="PTHR42855">
    <property type="entry name" value="ABC TRANSPORTER ATP-BINDING SUBUNIT"/>
    <property type="match status" value="1"/>
</dbReference>
<keyword evidence="2" id="KW-0067">ATP-binding</keyword>
<dbReference type="InterPro" id="IPR027417">
    <property type="entry name" value="P-loop_NTPase"/>
</dbReference>
<dbReference type="InterPro" id="IPR051309">
    <property type="entry name" value="ABCF_ATPase"/>
</dbReference>
<dbReference type="GO" id="GO:0005524">
    <property type="term" value="F:ATP binding"/>
    <property type="evidence" value="ECO:0007669"/>
    <property type="project" value="UniProtKB-KW"/>
</dbReference>
<dbReference type="EMBL" id="VSSQ01030569">
    <property type="protein sequence ID" value="MPM81137.1"/>
    <property type="molecule type" value="Genomic_DNA"/>
</dbReference>
<comment type="caution">
    <text evidence="2">The sequence shown here is derived from an EMBL/GenBank/DDBJ whole genome shotgun (WGS) entry which is preliminary data.</text>
</comment>
<dbReference type="SUPFAM" id="SSF52540">
    <property type="entry name" value="P-loop containing nucleoside triphosphate hydrolases"/>
    <property type="match status" value="1"/>
</dbReference>
<keyword evidence="2" id="KW-0547">Nucleotide-binding</keyword>
<dbReference type="Pfam" id="PF00005">
    <property type="entry name" value="ABC_tran"/>
    <property type="match status" value="1"/>
</dbReference>
<dbReference type="PANTHER" id="PTHR42855:SF2">
    <property type="entry name" value="DRUG RESISTANCE ABC TRANSPORTER,ATP-BINDING PROTEIN"/>
    <property type="match status" value="1"/>
</dbReference>
<reference evidence="2" key="1">
    <citation type="submission" date="2019-08" db="EMBL/GenBank/DDBJ databases">
        <authorList>
            <person name="Kucharzyk K."/>
            <person name="Murdoch R.W."/>
            <person name="Higgins S."/>
            <person name="Loffler F."/>
        </authorList>
    </citation>
    <scope>NUCLEOTIDE SEQUENCE</scope>
</reference>
<dbReference type="InterPro" id="IPR003439">
    <property type="entry name" value="ABC_transporter-like_ATP-bd"/>
</dbReference>
<protein>
    <submittedName>
        <fullName evidence="2">Putative ABC transporter ATP-binding protein YheS</fullName>
    </submittedName>
</protein>
<sequence length="109" mass="12279">MILACKDISKGYGTDIILDKISFNLEEKEKAAVVGVNGAGKTTLFKIITDSISHDDGQLYIPKGTTVGYLEQNIDIRSEKTIYEEMLSVFEPIFKLEEKLRDMENKMSI</sequence>
<dbReference type="GO" id="GO:0016887">
    <property type="term" value="F:ATP hydrolysis activity"/>
    <property type="evidence" value="ECO:0007669"/>
    <property type="project" value="InterPro"/>
</dbReference>
<evidence type="ECO:0000313" key="2">
    <source>
        <dbReference type="EMBL" id="MPM81137.1"/>
    </source>
</evidence>
<gene>
    <name evidence="2" type="primary">yheS_41</name>
    <name evidence="2" type="ORF">SDC9_128189</name>
</gene>
<proteinExistence type="predicted"/>
<evidence type="ECO:0000259" key="1">
    <source>
        <dbReference type="Pfam" id="PF00005"/>
    </source>
</evidence>
<accession>A0A645CW43</accession>
<name>A0A645CW43_9ZZZZ</name>
<dbReference type="Gene3D" id="3.40.50.300">
    <property type="entry name" value="P-loop containing nucleotide triphosphate hydrolases"/>
    <property type="match status" value="1"/>
</dbReference>
<dbReference type="AlphaFoldDB" id="A0A645CW43"/>